<evidence type="ECO:0000256" key="2">
    <source>
        <dbReference type="ARBA" id="ARBA00022448"/>
    </source>
</evidence>
<dbReference type="Proteomes" id="UP001527882">
    <property type="component" value="Unassembled WGS sequence"/>
</dbReference>
<keyword evidence="3" id="KW-0547">Nucleotide-binding</keyword>
<feature type="domain" description="ABC transporter" evidence="6">
    <location>
        <begin position="2"/>
        <end position="235"/>
    </location>
</feature>
<gene>
    <name evidence="7" type="ORF">O9H85_22300</name>
</gene>
<sequence length="235" mass="25626">MLQLIDVITSYGATEVLHRISLEVGEGELVTLLGSNGAGKTTTLRVISGLHKLHQGQVKLGGVNLENRPPDDIVRMGIAHVPEGRRIFPGLTVRENLELGTVAWRKRGDRFDQDLERVYRLFPVLRTRDQQLGWSMSGGEQQMVAIGRALMARPKVLLLDEPSLGLSPLLVDQVFAALEEIKRQGTTILLVEQNAAMALEIADRGYVLSGGTIVLEDTAGRLSTNPEVKAAYLGG</sequence>
<dbReference type="SMART" id="SM00382">
    <property type="entry name" value="AAA"/>
    <property type="match status" value="1"/>
</dbReference>
<dbReference type="Gene3D" id="3.40.50.300">
    <property type="entry name" value="P-loop containing nucleotide triphosphate hydrolases"/>
    <property type="match status" value="1"/>
</dbReference>
<dbReference type="InterPro" id="IPR003439">
    <property type="entry name" value="ABC_transporter-like_ATP-bd"/>
</dbReference>
<evidence type="ECO:0000256" key="5">
    <source>
        <dbReference type="ARBA" id="ARBA00022970"/>
    </source>
</evidence>
<protein>
    <submittedName>
        <fullName evidence="7">ABC transporter ATP-binding protein</fullName>
    </submittedName>
</protein>
<dbReference type="PROSITE" id="PS50893">
    <property type="entry name" value="ABC_TRANSPORTER_2"/>
    <property type="match status" value="1"/>
</dbReference>
<comment type="similarity">
    <text evidence="1">Belongs to the ABC transporter superfamily.</text>
</comment>
<accession>A0ABT4QE04</accession>
<evidence type="ECO:0000259" key="6">
    <source>
        <dbReference type="PROSITE" id="PS50893"/>
    </source>
</evidence>
<dbReference type="GO" id="GO:0005524">
    <property type="term" value="F:ATP binding"/>
    <property type="evidence" value="ECO:0007669"/>
    <property type="project" value="UniProtKB-KW"/>
</dbReference>
<organism evidence="7 8">
    <name type="scientific">Paenibacillus gyeongsangnamensis</name>
    <dbReference type="NCBI Taxonomy" id="3388067"/>
    <lineage>
        <taxon>Bacteria</taxon>
        <taxon>Bacillati</taxon>
        <taxon>Bacillota</taxon>
        <taxon>Bacilli</taxon>
        <taxon>Bacillales</taxon>
        <taxon>Paenibacillaceae</taxon>
        <taxon>Paenibacillus</taxon>
    </lineage>
</organism>
<dbReference type="PANTHER" id="PTHR43820:SF4">
    <property type="entry name" value="HIGH-AFFINITY BRANCHED-CHAIN AMINO ACID TRANSPORT ATP-BINDING PROTEIN LIVF"/>
    <property type="match status" value="1"/>
</dbReference>
<reference evidence="7 8" key="1">
    <citation type="submission" date="2022-12" db="EMBL/GenBank/DDBJ databases">
        <title>Draft genome sequence of Paenibacillus sp. dW9.</title>
        <authorList>
            <person name="Choi E.-W."/>
            <person name="Kim D.-U."/>
        </authorList>
    </citation>
    <scope>NUCLEOTIDE SEQUENCE [LARGE SCALE GENOMIC DNA]</scope>
    <source>
        <strain evidence="8">dW9</strain>
    </source>
</reference>
<dbReference type="InterPro" id="IPR052156">
    <property type="entry name" value="BCAA_Transport_ATP-bd_LivF"/>
</dbReference>
<dbReference type="SUPFAM" id="SSF52540">
    <property type="entry name" value="P-loop containing nucleoside triphosphate hydrolases"/>
    <property type="match status" value="1"/>
</dbReference>
<comment type="caution">
    <text evidence="7">The sequence shown here is derived from an EMBL/GenBank/DDBJ whole genome shotgun (WGS) entry which is preliminary data.</text>
</comment>
<dbReference type="InterPro" id="IPR017871">
    <property type="entry name" value="ABC_transporter-like_CS"/>
</dbReference>
<evidence type="ECO:0000313" key="7">
    <source>
        <dbReference type="EMBL" id="MCZ8515103.1"/>
    </source>
</evidence>
<dbReference type="InterPro" id="IPR003593">
    <property type="entry name" value="AAA+_ATPase"/>
</dbReference>
<evidence type="ECO:0000313" key="8">
    <source>
        <dbReference type="Proteomes" id="UP001527882"/>
    </source>
</evidence>
<dbReference type="EMBL" id="JAQAGZ010000015">
    <property type="protein sequence ID" value="MCZ8515103.1"/>
    <property type="molecule type" value="Genomic_DNA"/>
</dbReference>
<evidence type="ECO:0000256" key="1">
    <source>
        <dbReference type="ARBA" id="ARBA00005417"/>
    </source>
</evidence>
<dbReference type="CDD" id="cd03224">
    <property type="entry name" value="ABC_TM1139_LivF_branched"/>
    <property type="match status" value="1"/>
</dbReference>
<keyword evidence="4 7" id="KW-0067">ATP-binding</keyword>
<dbReference type="InterPro" id="IPR027417">
    <property type="entry name" value="P-loop_NTPase"/>
</dbReference>
<name>A0ABT4QE04_9BACL</name>
<keyword evidence="2" id="KW-0813">Transport</keyword>
<dbReference type="RefSeq" id="WP_269883633.1">
    <property type="nucleotide sequence ID" value="NZ_JAQAGZ010000015.1"/>
</dbReference>
<proteinExistence type="inferred from homology"/>
<dbReference type="Pfam" id="PF00005">
    <property type="entry name" value="ABC_tran"/>
    <property type="match status" value="1"/>
</dbReference>
<keyword evidence="5" id="KW-0029">Amino-acid transport</keyword>
<evidence type="ECO:0000256" key="3">
    <source>
        <dbReference type="ARBA" id="ARBA00022741"/>
    </source>
</evidence>
<dbReference type="PROSITE" id="PS00211">
    <property type="entry name" value="ABC_TRANSPORTER_1"/>
    <property type="match status" value="1"/>
</dbReference>
<evidence type="ECO:0000256" key="4">
    <source>
        <dbReference type="ARBA" id="ARBA00022840"/>
    </source>
</evidence>
<dbReference type="PANTHER" id="PTHR43820">
    <property type="entry name" value="HIGH-AFFINITY BRANCHED-CHAIN AMINO ACID TRANSPORT ATP-BINDING PROTEIN LIVF"/>
    <property type="match status" value="1"/>
</dbReference>
<keyword evidence="8" id="KW-1185">Reference proteome</keyword>